<accession>A0A2S9X7N3</accession>
<dbReference type="EMBL" id="MTBD01000008">
    <property type="protein sequence ID" value="PRP71723.1"/>
    <property type="molecule type" value="Genomic_DNA"/>
</dbReference>
<organism evidence="1 2">
    <name type="scientific">Chromobacterium amazonense</name>
    <dbReference type="NCBI Taxonomy" id="1382803"/>
    <lineage>
        <taxon>Bacteria</taxon>
        <taxon>Pseudomonadati</taxon>
        <taxon>Pseudomonadota</taxon>
        <taxon>Betaproteobacteria</taxon>
        <taxon>Neisseriales</taxon>
        <taxon>Chromobacteriaceae</taxon>
        <taxon>Chromobacterium</taxon>
    </lineage>
</organism>
<dbReference type="AlphaFoldDB" id="A0A2S9X7N3"/>
<proteinExistence type="predicted"/>
<dbReference type="Proteomes" id="UP000239469">
    <property type="component" value="Unassembled WGS sequence"/>
</dbReference>
<reference evidence="1 2" key="1">
    <citation type="submission" date="2017-01" db="EMBL/GenBank/DDBJ databases">
        <title>New insights into the genetic diversity of Chromobacterium isolated from tropical freshwater lake.</title>
        <authorList>
            <person name="Santos A.B."/>
            <person name="Nascimento A.M."/>
            <person name="Da Silva P.C."/>
        </authorList>
    </citation>
    <scope>NUCLEOTIDE SEQUENCE [LARGE SCALE GENOMIC DNA]</scope>
    <source>
        <strain evidence="1 2">56AF</strain>
    </source>
</reference>
<comment type="caution">
    <text evidence="1">The sequence shown here is derived from an EMBL/GenBank/DDBJ whole genome shotgun (WGS) entry which is preliminary data.</text>
</comment>
<gene>
    <name evidence="1" type="ORF">BUE93_04765</name>
</gene>
<name>A0A2S9X7N3_9NEIS</name>
<evidence type="ECO:0000313" key="2">
    <source>
        <dbReference type="Proteomes" id="UP000239469"/>
    </source>
</evidence>
<evidence type="ECO:0000313" key="1">
    <source>
        <dbReference type="EMBL" id="PRP71723.1"/>
    </source>
</evidence>
<protein>
    <submittedName>
        <fullName evidence="1">Uncharacterized protein</fullName>
    </submittedName>
</protein>
<sequence>IHFVIWINGLWRDCITRCVGIHDEMLISRQWLGGVMLQVVLRQRAYHLSLLEQVISHKVWFKESARRRLKAIF</sequence>
<feature type="non-terminal residue" evidence="1">
    <location>
        <position position="1"/>
    </location>
</feature>